<dbReference type="PANTHER" id="PTHR38731">
    <property type="entry name" value="LIPL45-RELATED LIPOPROTEIN-RELATED"/>
    <property type="match status" value="1"/>
</dbReference>
<name>A0A0W0ZIG4_9GAMM</name>
<evidence type="ECO:0000313" key="3">
    <source>
        <dbReference type="EMBL" id="KTD68622.1"/>
    </source>
</evidence>
<feature type="domain" description="FecR protein" evidence="2">
    <location>
        <begin position="49"/>
        <end position="143"/>
    </location>
</feature>
<protein>
    <submittedName>
        <fullName evidence="3">Transmembrane Tfp pilus assembly protein FimV</fullName>
    </submittedName>
</protein>
<dbReference type="PATRIC" id="fig|947033.5.peg.1881"/>
<sequence>MLLLSSLTFADPINQVSRLSYINGTVSFLPAGESQWVGVTLNRPLVTNDQIWADAGSLAEMQLSGAAVRMGSQTALKILNLNDEIAQFQLTQGTLVLSIKSINGQQAYEVDTPNLAFVITEPGYYRFDVIAEDDMTTVSVRMGEGTAYGQNASNTVDVGKSCSATGTNLDNFQCTTLGVALDDFESWSLDRDKVAGTVSTQYISPDTIGYEDLGNYGSWTQDQQYGPVWYPNNVATDWAPYQDGQWIWLGFWGWTWVDNQPWGFAPFHYGRWAHLRNRWCWVPGPIGAHPLYAPALTVFIGGNNPQFMINGGYGIGWFPLAPGEPYIPSYYVNHNYFIAINQSNTVIDVAFINNIYKNQNMIINYRNARIANAVTVVPSDDFINSRIVNNLRLHVPDQILFNAGKTHVAPIVPRAISILGGKAFTQVKPSAEIISRPIITKTQPSSATPSFSQVHPFLLKNAGRPLTPAEVQNINTGKPAIIKQSPPVTVHPVPGQTPGEQPVPNQTNPKARPGLNVQPTQNIQPGLNAPPGIKVQPGPKVRPRPTVQPSPNAQPQPYVRPGTNIQPKPYVQPGPNAQPQPYVRPGTNIQPKPYVQPGPNAQPQPYVRPGTNMQPKPYVQPGPNAQPQPYVRPGTNIQPKPYVQPGPNTQPQPYVRPGTNMQPKPYVHPGTSVQPSPVLKHEPMVHPAPAIQNQPMVQPQQVPHPVQHVKPQY</sequence>
<evidence type="ECO:0000256" key="1">
    <source>
        <dbReference type="SAM" id="MobiDB-lite"/>
    </source>
</evidence>
<comment type="caution">
    <text evidence="3">The sequence shown here is derived from an EMBL/GenBank/DDBJ whole genome shotgun (WGS) entry which is preliminary data.</text>
</comment>
<reference evidence="3 4" key="1">
    <citation type="submission" date="2015-11" db="EMBL/GenBank/DDBJ databases">
        <title>Genomic analysis of 38 Legionella species identifies large and diverse effector repertoires.</title>
        <authorList>
            <person name="Burstein D."/>
            <person name="Amaro F."/>
            <person name="Zusman T."/>
            <person name="Lifshitz Z."/>
            <person name="Cohen O."/>
            <person name="Gilbert J.A."/>
            <person name="Pupko T."/>
            <person name="Shuman H.A."/>
            <person name="Segal G."/>
        </authorList>
    </citation>
    <scope>NUCLEOTIDE SEQUENCE [LARGE SCALE GENOMIC DNA]</scope>
    <source>
        <strain evidence="3 4">IMVS3376</strain>
    </source>
</reference>
<evidence type="ECO:0000259" key="2">
    <source>
        <dbReference type="Pfam" id="PF04773"/>
    </source>
</evidence>
<feature type="region of interest" description="Disordered" evidence="1">
    <location>
        <begin position="478"/>
        <end position="626"/>
    </location>
</feature>
<dbReference type="AlphaFoldDB" id="A0A0W0ZIG4"/>
<accession>A0A0W0ZIG4</accession>
<evidence type="ECO:0000313" key="4">
    <source>
        <dbReference type="Proteomes" id="UP000054926"/>
    </source>
</evidence>
<organism evidence="3 4">
    <name type="scientific">Legionella steelei</name>
    <dbReference type="NCBI Taxonomy" id="947033"/>
    <lineage>
        <taxon>Bacteria</taxon>
        <taxon>Pseudomonadati</taxon>
        <taxon>Pseudomonadota</taxon>
        <taxon>Gammaproteobacteria</taxon>
        <taxon>Legionellales</taxon>
        <taxon>Legionellaceae</taxon>
        <taxon>Legionella</taxon>
    </lineage>
</organism>
<dbReference type="Pfam" id="PF04773">
    <property type="entry name" value="FecR"/>
    <property type="match status" value="1"/>
</dbReference>
<dbReference type="PANTHER" id="PTHR38731:SF3">
    <property type="entry name" value="BLL6125 PROTEIN"/>
    <property type="match status" value="1"/>
</dbReference>
<dbReference type="Pfam" id="PF20245">
    <property type="entry name" value="DUF6600"/>
    <property type="match status" value="1"/>
</dbReference>
<gene>
    <name evidence="3" type="primary">fimV_1</name>
    <name evidence="3" type="ORF">Lste_1780</name>
</gene>
<keyword evidence="3" id="KW-0472">Membrane</keyword>
<keyword evidence="4" id="KW-1185">Reference proteome</keyword>
<dbReference type="InterPro" id="IPR006860">
    <property type="entry name" value="FecR"/>
</dbReference>
<proteinExistence type="predicted"/>
<dbReference type="STRING" id="947033.Lste_1780"/>
<dbReference type="EMBL" id="LNYY01000019">
    <property type="protein sequence ID" value="KTD68622.1"/>
    <property type="molecule type" value="Genomic_DNA"/>
</dbReference>
<dbReference type="Proteomes" id="UP000054926">
    <property type="component" value="Unassembled WGS sequence"/>
</dbReference>
<keyword evidence="3" id="KW-0812">Transmembrane</keyword>
<dbReference type="InterPro" id="IPR046535">
    <property type="entry name" value="DUF6600"/>
</dbReference>